<dbReference type="InterPro" id="IPR011051">
    <property type="entry name" value="RmlC_Cupin_sf"/>
</dbReference>
<organism evidence="2 3">
    <name type="scientific">Acinetobacter gerneri</name>
    <dbReference type="NCBI Taxonomy" id="202952"/>
    <lineage>
        <taxon>Bacteria</taxon>
        <taxon>Pseudomonadati</taxon>
        <taxon>Pseudomonadota</taxon>
        <taxon>Gammaproteobacteria</taxon>
        <taxon>Moraxellales</taxon>
        <taxon>Moraxellaceae</taxon>
        <taxon>Acinetobacter</taxon>
    </lineage>
</organism>
<dbReference type="SUPFAM" id="SSF51182">
    <property type="entry name" value="RmlC-like cupins"/>
    <property type="match status" value="1"/>
</dbReference>
<dbReference type="Gene3D" id="2.20.70.150">
    <property type="match status" value="1"/>
</dbReference>
<dbReference type="Pfam" id="PF07883">
    <property type="entry name" value="Cupin_2"/>
    <property type="match status" value="1"/>
</dbReference>
<dbReference type="InterPro" id="IPR013096">
    <property type="entry name" value="Cupin_2"/>
</dbReference>
<dbReference type="InterPro" id="IPR014710">
    <property type="entry name" value="RmlC-like_jellyroll"/>
</dbReference>
<dbReference type="InterPro" id="IPR047142">
    <property type="entry name" value="OryJ/VirC-like"/>
</dbReference>
<dbReference type="Proteomes" id="UP001243195">
    <property type="component" value="Unassembled WGS sequence"/>
</dbReference>
<dbReference type="AlphaFoldDB" id="A0AAW8JDJ7"/>
<reference evidence="2" key="1">
    <citation type="submission" date="2023-08" db="EMBL/GenBank/DDBJ databases">
        <title>Emergence of clinically-relevant ST2 carbapenem-resistant Acinetobacter baumannii strains in hospital sewages in Zhejiang, East of China.</title>
        <authorList>
            <person name="Kaichao C."/>
            <person name="Zhang R."/>
        </authorList>
    </citation>
    <scope>NUCLEOTIDE SEQUENCE</scope>
    <source>
        <strain evidence="2">M-SY-60</strain>
    </source>
</reference>
<dbReference type="RefSeq" id="WP_308955316.1">
    <property type="nucleotide sequence ID" value="NZ_JAVICY010000002.1"/>
</dbReference>
<accession>A0AAW8JDJ7</accession>
<dbReference type="PANTHER" id="PTHR36156:SF2">
    <property type="entry name" value="CUPIN TYPE-2 DOMAIN-CONTAINING PROTEIN"/>
    <property type="match status" value="1"/>
</dbReference>
<gene>
    <name evidence="2" type="ORF">RFH51_04645</name>
</gene>
<proteinExistence type="predicted"/>
<comment type="caution">
    <text evidence="2">The sequence shown here is derived from an EMBL/GenBank/DDBJ whole genome shotgun (WGS) entry which is preliminary data.</text>
</comment>
<sequence>MSLKEINRVVTGHDENGKAIILKSGHLNNIHHLENAPGMVFYEVWNTGENQVITAKTEDVATGAVTLSPTVAGTRFRFVDFPPDSEYVHKLSLDPEKSSFKDMGEVKAATSTTHSRHPMMHRTETIDYGIVISGTITLLLDDEEIEVHENSVVVQRGTNHAWANRTNQVCRMAFILTDAQYDSELEQHFSK</sequence>
<dbReference type="Gene3D" id="2.60.120.10">
    <property type="entry name" value="Jelly Rolls"/>
    <property type="match status" value="1"/>
</dbReference>
<evidence type="ECO:0000313" key="2">
    <source>
        <dbReference type="EMBL" id="MDQ9070747.1"/>
    </source>
</evidence>
<evidence type="ECO:0000259" key="1">
    <source>
        <dbReference type="Pfam" id="PF07883"/>
    </source>
</evidence>
<dbReference type="CDD" id="cd02231">
    <property type="entry name" value="cupin_BLL6423-like"/>
    <property type="match status" value="1"/>
</dbReference>
<evidence type="ECO:0000313" key="3">
    <source>
        <dbReference type="Proteomes" id="UP001243195"/>
    </source>
</evidence>
<feature type="domain" description="Cupin type-2" evidence="1">
    <location>
        <begin position="118"/>
        <end position="175"/>
    </location>
</feature>
<protein>
    <submittedName>
        <fullName evidence="2">Cupin domain-containing protein</fullName>
    </submittedName>
</protein>
<dbReference type="PANTHER" id="PTHR36156">
    <property type="entry name" value="SLR2101 PROTEIN"/>
    <property type="match status" value="1"/>
</dbReference>
<dbReference type="EMBL" id="JAVIDA010000004">
    <property type="protein sequence ID" value="MDQ9070747.1"/>
    <property type="molecule type" value="Genomic_DNA"/>
</dbReference>
<name>A0AAW8JDJ7_9GAMM</name>